<name>A0ABW3FJV8_9HYPH</name>
<comment type="caution">
    <text evidence="1">The sequence shown here is derived from an EMBL/GenBank/DDBJ whole genome shotgun (WGS) entry which is preliminary data.</text>
</comment>
<dbReference type="PANTHER" id="PTHR47623">
    <property type="entry name" value="OS09G0287300 PROTEIN"/>
    <property type="match status" value="1"/>
</dbReference>
<sequence length="173" mass="19120">MKKLAILRHAKSAWSLPGEGDESRRLNDRGHEQLGILSGWLDKSGFTPDHIICSTATRTRETLGGLSHKFDTSKAEFDANLYLTSIDAYLDTIWGAPDCETLLIIGHNPTCDELVRYLANSGSPAMETLLLHHFSTGTLAIMELDVAAWSQVSRAKGQLTHFLRPKLIQEGAF</sequence>
<dbReference type="InterPro" id="IPR029033">
    <property type="entry name" value="His_PPase_superfam"/>
</dbReference>
<dbReference type="Gene3D" id="3.40.50.1240">
    <property type="entry name" value="Phosphoglycerate mutase-like"/>
    <property type="match status" value="1"/>
</dbReference>
<dbReference type="SUPFAM" id="SSF53254">
    <property type="entry name" value="Phosphoglycerate mutase-like"/>
    <property type="match status" value="1"/>
</dbReference>
<dbReference type="Pfam" id="PF00300">
    <property type="entry name" value="His_Phos_1"/>
    <property type="match status" value="1"/>
</dbReference>
<dbReference type="Proteomes" id="UP001597101">
    <property type="component" value="Unassembled WGS sequence"/>
</dbReference>
<reference evidence="2" key="1">
    <citation type="journal article" date="2019" name="Int. J. Syst. Evol. Microbiol.">
        <title>The Global Catalogue of Microorganisms (GCM) 10K type strain sequencing project: providing services to taxonomists for standard genome sequencing and annotation.</title>
        <authorList>
            <consortium name="The Broad Institute Genomics Platform"/>
            <consortium name="The Broad Institute Genome Sequencing Center for Infectious Disease"/>
            <person name="Wu L."/>
            <person name="Ma J."/>
        </authorList>
    </citation>
    <scope>NUCLEOTIDE SEQUENCE [LARGE SCALE GENOMIC DNA]</scope>
    <source>
        <strain evidence="2">CCUG 60023</strain>
    </source>
</reference>
<evidence type="ECO:0000313" key="2">
    <source>
        <dbReference type="Proteomes" id="UP001597101"/>
    </source>
</evidence>
<dbReference type="EMBL" id="JBHTJV010000013">
    <property type="protein sequence ID" value="MFD0917535.1"/>
    <property type="molecule type" value="Genomic_DNA"/>
</dbReference>
<evidence type="ECO:0000313" key="1">
    <source>
        <dbReference type="EMBL" id="MFD0917535.1"/>
    </source>
</evidence>
<dbReference type="PANTHER" id="PTHR47623:SF1">
    <property type="entry name" value="OS09G0287300 PROTEIN"/>
    <property type="match status" value="1"/>
</dbReference>
<proteinExistence type="predicted"/>
<dbReference type="RefSeq" id="WP_377213392.1">
    <property type="nucleotide sequence ID" value="NZ_JBHTJV010000013.1"/>
</dbReference>
<gene>
    <name evidence="1" type="ORF">ACFQ14_14080</name>
</gene>
<accession>A0ABW3FJV8</accession>
<protein>
    <submittedName>
        <fullName evidence="1">SixA phosphatase family protein</fullName>
    </submittedName>
</protein>
<dbReference type="InterPro" id="IPR013078">
    <property type="entry name" value="His_Pase_superF_clade-1"/>
</dbReference>
<organism evidence="1 2">
    <name type="scientific">Pseudahrensia aquimaris</name>
    <dbReference type="NCBI Taxonomy" id="744461"/>
    <lineage>
        <taxon>Bacteria</taxon>
        <taxon>Pseudomonadati</taxon>
        <taxon>Pseudomonadota</taxon>
        <taxon>Alphaproteobacteria</taxon>
        <taxon>Hyphomicrobiales</taxon>
        <taxon>Ahrensiaceae</taxon>
        <taxon>Pseudahrensia</taxon>
    </lineage>
</organism>
<keyword evidence="2" id="KW-1185">Reference proteome</keyword>